<proteinExistence type="predicted"/>
<sequence>MSRTIWVVVVVVQSVVGKSGSGLGRAREISLIWTSTCISLSLTGHTCRAERRATFQLYRPGCHGMLVRAETWRARRMFKGESGPCNPQIVCSHTARFGKGTWRSASEAWYDLRRSRR</sequence>
<evidence type="ECO:0000313" key="2">
    <source>
        <dbReference type="EMBL" id="KAF2143692.1"/>
    </source>
</evidence>
<evidence type="ECO:0008006" key="4">
    <source>
        <dbReference type="Google" id="ProtNLM"/>
    </source>
</evidence>
<keyword evidence="3" id="KW-1185">Reference proteome</keyword>
<evidence type="ECO:0000313" key="3">
    <source>
        <dbReference type="Proteomes" id="UP000799438"/>
    </source>
</evidence>
<dbReference type="Proteomes" id="UP000799438">
    <property type="component" value="Unassembled WGS sequence"/>
</dbReference>
<evidence type="ECO:0000256" key="1">
    <source>
        <dbReference type="SAM" id="SignalP"/>
    </source>
</evidence>
<accession>A0A6A6BHS2</accession>
<feature type="signal peptide" evidence="1">
    <location>
        <begin position="1"/>
        <end position="17"/>
    </location>
</feature>
<reference evidence="2" key="1">
    <citation type="journal article" date="2020" name="Stud. Mycol.">
        <title>101 Dothideomycetes genomes: a test case for predicting lifestyles and emergence of pathogens.</title>
        <authorList>
            <person name="Haridas S."/>
            <person name="Albert R."/>
            <person name="Binder M."/>
            <person name="Bloem J."/>
            <person name="Labutti K."/>
            <person name="Salamov A."/>
            <person name="Andreopoulos B."/>
            <person name="Baker S."/>
            <person name="Barry K."/>
            <person name="Bills G."/>
            <person name="Bluhm B."/>
            <person name="Cannon C."/>
            <person name="Castanera R."/>
            <person name="Culley D."/>
            <person name="Daum C."/>
            <person name="Ezra D."/>
            <person name="Gonzalez J."/>
            <person name="Henrissat B."/>
            <person name="Kuo A."/>
            <person name="Liang C."/>
            <person name="Lipzen A."/>
            <person name="Lutzoni F."/>
            <person name="Magnuson J."/>
            <person name="Mondo S."/>
            <person name="Nolan M."/>
            <person name="Ohm R."/>
            <person name="Pangilinan J."/>
            <person name="Park H.-J."/>
            <person name="Ramirez L."/>
            <person name="Alfaro M."/>
            <person name="Sun H."/>
            <person name="Tritt A."/>
            <person name="Yoshinaga Y."/>
            <person name="Zwiers L.-H."/>
            <person name="Turgeon B."/>
            <person name="Goodwin S."/>
            <person name="Spatafora J."/>
            <person name="Crous P."/>
            <person name="Grigoriev I."/>
        </authorList>
    </citation>
    <scope>NUCLEOTIDE SEQUENCE</scope>
    <source>
        <strain evidence="2">CBS 121167</strain>
    </source>
</reference>
<organism evidence="2 3">
    <name type="scientific">Aplosporella prunicola CBS 121167</name>
    <dbReference type="NCBI Taxonomy" id="1176127"/>
    <lineage>
        <taxon>Eukaryota</taxon>
        <taxon>Fungi</taxon>
        <taxon>Dikarya</taxon>
        <taxon>Ascomycota</taxon>
        <taxon>Pezizomycotina</taxon>
        <taxon>Dothideomycetes</taxon>
        <taxon>Dothideomycetes incertae sedis</taxon>
        <taxon>Botryosphaeriales</taxon>
        <taxon>Aplosporellaceae</taxon>
        <taxon>Aplosporella</taxon>
    </lineage>
</organism>
<name>A0A6A6BHS2_9PEZI</name>
<feature type="chain" id="PRO_5025674046" description="Secreted protein" evidence="1">
    <location>
        <begin position="18"/>
        <end position="117"/>
    </location>
</feature>
<dbReference type="GeneID" id="54293161"/>
<dbReference type="RefSeq" id="XP_033399404.1">
    <property type="nucleotide sequence ID" value="XM_033535665.1"/>
</dbReference>
<dbReference type="EMBL" id="ML995481">
    <property type="protein sequence ID" value="KAF2143692.1"/>
    <property type="molecule type" value="Genomic_DNA"/>
</dbReference>
<protein>
    <recommendedName>
        <fullName evidence="4">Secreted protein</fullName>
    </recommendedName>
</protein>
<dbReference type="AlphaFoldDB" id="A0A6A6BHS2"/>
<keyword evidence="1" id="KW-0732">Signal</keyword>
<gene>
    <name evidence="2" type="ORF">K452DRAFT_161008</name>
</gene>